<feature type="region of interest" description="Disordered" evidence="1">
    <location>
        <begin position="789"/>
        <end position="877"/>
    </location>
</feature>
<dbReference type="InterPro" id="IPR050177">
    <property type="entry name" value="Lipid_A_modif_metabolic_enz"/>
</dbReference>
<evidence type="ECO:0000313" key="4">
    <source>
        <dbReference type="Proteomes" id="UP001153069"/>
    </source>
</evidence>
<reference evidence="3" key="1">
    <citation type="submission" date="2020-06" db="EMBL/GenBank/DDBJ databases">
        <authorList>
            <consortium name="Plant Systems Biology data submission"/>
        </authorList>
    </citation>
    <scope>NUCLEOTIDE SEQUENCE</scope>
    <source>
        <strain evidence="3">D6</strain>
    </source>
</reference>
<protein>
    <submittedName>
        <fullName evidence="3">Glucuronate 4-epimerase</fullName>
    </submittedName>
</protein>
<proteinExistence type="predicted"/>
<sequence length="931" mass="102149">MANDKLPDVFLDESSVVLITGMAGFIGSELAMALHRVYAPKKIIGVDSMDDGFGNDQGRTAEELGVFDYKRQRLFHVLQTIGDRCHFYRVDFRPNIPEYQDRGEVPVLDHIFASHPDITHVVHLADPYGNPSLLEEGHDKTKLTTQAIPRKKEQIKAGMMEALLEQLRKAGKLHPKGSIPHFTYASSAHVYSHYNLETDDFAKNPNPPPFAEERPIVTPASIHGAAKLTDEILAKAYHETRGIYSAGLRFFEVYGPWSSPGTFLFDLAERAVRGGDFVTEEDLQILDTVTRDYVYIDDAVDAILAAMQFKPTTGNKDEPPPVVINVGTGKGTTVRTILQIMQRYLMSTVSSRLPPPSAVAAGKRKQSVSFASTQRTEELLGFKPQVTLEKGIFHLLAWHHDRAFPYGSLDEPTKNLPQHPMEKQGMVACSPFDVECLKGAPVFPCASECSHRHQCTKSFYDNVLGTTRAWTAPCEAVLYTVILDSDLTRIPSATVAVSTTSQSHVESDQGHCNLAFVSSNSPLVKNLQAQVEGMSGPLQHGFWSLVLVDVNEEENDYFLEFLPKLSPGLFFGGDTTKRIIYVDPDVIIESIPDLISEASMQPKYQADDDQKGGSSGDANKQGATAMLIGKGRQQSSRKGITPLREAIQDSAYRSVRIGVIDKMSPGDGFALPLDSSFIVHTLQSEDSRLFRCDVFGELIQWGVGTDQSAFEFILELHDMWSSVIVKKAGLEPWWVGEGVVTIPERPSFSHQIASSQTRRLLEALTDEGGAFASDAARKTGRGAQLVQVVGGGQGSAGNGVQETDAVDQKNPEGQDPRQPSANDESPNAKRDGIFGNDDHVAEPGPGDSVEVIAARNNEDRDDDAVVDDDANEEEDGDIHSRAEVQDKKRDVSAYDTWMGVLSSTSLQYFVRIVETGSEGGIGVVVLDDYDF</sequence>
<dbReference type="OrthoDB" id="42655at2759"/>
<dbReference type="Proteomes" id="UP001153069">
    <property type="component" value="Unassembled WGS sequence"/>
</dbReference>
<comment type="caution">
    <text evidence="3">The sequence shown here is derived from an EMBL/GenBank/DDBJ whole genome shotgun (WGS) entry which is preliminary data.</text>
</comment>
<feature type="compositionally biased region" description="Basic and acidic residues" evidence="1">
    <location>
        <begin position="806"/>
        <end position="815"/>
    </location>
</feature>
<accession>A0A9N8H8Y8</accession>
<dbReference type="Pfam" id="PF01370">
    <property type="entry name" value="Epimerase"/>
    <property type="match status" value="1"/>
</dbReference>
<evidence type="ECO:0000313" key="3">
    <source>
        <dbReference type="EMBL" id="CAB9506168.1"/>
    </source>
</evidence>
<dbReference type="Gene3D" id="3.40.50.720">
    <property type="entry name" value="NAD(P)-binding Rossmann-like Domain"/>
    <property type="match status" value="1"/>
</dbReference>
<feature type="compositionally biased region" description="Basic and acidic residues" evidence="1">
    <location>
        <begin position="826"/>
        <end position="841"/>
    </location>
</feature>
<evidence type="ECO:0000259" key="2">
    <source>
        <dbReference type="Pfam" id="PF01370"/>
    </source>
</evidence>
<name>A0A9N8H8Y8_9STRA</name>
<dbReference type="InterPro" id="IPR001509">
    <property type="entry name" value="Epimerase_deHydtase"/>
</dbReference>
<dbReference type="PANTHER" id="PTHR43245:SF13">
    <property type="entry name" value="UDP-D-APIOSE_UDP-D-XYLOSE SYNTHASE 2"/>
    <property type="match status" value="1"/>
</dbReference>
<feature type="domain" description="NAD-dependent epimerase/dehydratase" evidence="2">
    <location>
        <begin position="17"/>
        <end position="311"/>
    </location>
</feature>
<feature type="region of interest" description="Disordered" evidence="1">
    <location>
        <begin position="602"/>
        <end position="621"/>
    </location>
</feature>
<dbReference type="PANTHER" id="PTHR43245">
    <property type="entry name" value="BIFUNCTIONAL POLYMYXIN RESISTANCE PROTEIN ARNA"/>
    <property type="match status" value="1"/>
</dbReference>
<dbReference type="AlphaFoldDB" id="A0A9N8H8Y8"/>
<dbReference type="InterPro" id="IPR036291">
    <property type="entry name" value="NAD(P)-bd_dom_sf"/>
</dbReference>
<organism evidence="3 4">
    <name type="scientific">Seminavis robusta</name>
    <dbReference type="NCBI Taxonomy" id="568900"/>
    <lineage>
        <taxon>Eukaryota</taxon>
        <taxon>Sar</taxon>
        <taxon>Stramenopiles</taxon>
        <taxon>Ochrophyta</taxon>
        <taxon>Bacillariophyta</taxon>
        <taxon>Bacillariophyceae</taxon>
        <taxon>Bacillariophycidae</taxon>
        <taxon>Naviculales</taxon>
        <taxon>Naviculaceae</taxon>
        <taxon>Seminavis</taxon>
    </lineage>
</organism>
<keyword evidence="4" id="KW-1185">Reference proteome</keyword>
<feature type="compositionally biased region" description="Acidic residues" evidence="1">
    <location>
        <begin position="859"/>
        <end position="876"/>
    </location>
</feature>
<dbReference type="SUPFAM" id="SSF51735">
    <property type="entry name" value="NAD(P)-binding Rossmann-fold domains"/>
    <property type="match status" value="1"/>
</dbReference>
<dbReference type="EMBL" id="CAICTM010000255">
    <property type="protein sequence ID" value="CAB9506168.1"/>
    <property type="molecule type" value="Genomic_DNA"/>
</dbReference>
<evidence type="ECO:0000256" key="1">
    <source>
        <dbReference type="SAM" id="MobiDB-lite"/>
    </source>
</evidence>
<gene>
    <name evidence="3" type="ORF">SEMRO_256_G100750.1</name>
</gene>